<organism evidence="2 3">
    <name type="scientific">Allomyces macrogynus (strain ATCC 38327)</name>
    <name type="common">Allomyces javanicus var. macrogynus</name>
    <dbReference type="NCBI Taxonomy" id="578462"/>
    <lineage>
        <taxon>Eukaryota</taxon>
        <taxon>Fungi</taxon>
        <taxon>Fungi incertae sedis</taxon>
        <taxon>Blastocladiomycota</taxon>
        <taxon>Blastocladiomycetes</taxon>
        <taxon>Blastocladiales</taxon>
        <taxon>Blastocladiaceae</taxon>
        <taxon>Allomyces</taxon>
    </lineage>
</organism>
<feature type="region of interest" description="Disordered" evidence="1">
    <location>
        <begin position="211"/>
        <end position="289"/>
    </location>
</feature>
<sequence length="409" mass="43416">MAAEEHRRAMLRSLDSAKNTAPPTRAGRPIAPPTAVPARASTQKGQKPGGFRPTNDLTSSTGSTAPPRSTGLLATGFLDHHARHATPAAAGTPYDWHPTAASAPGLSTFNNMHPPPPALPADPHVSASAVAATVFTTAPAAPRPPTRPPVTPVTGRPMTPQGTMAQMGIMAAPPPPARPATGIATAPSIAAVHPFQHHNFRESQLAVDGLGRPPQPNSPALGMQWNRPPTPAAPTVNVPLARQTPYVAKPPPPPLLPPARAEPSTPGPIEIPDSDDDDDAAGRNGATANNADDLMWDLSADKADAVKAVHEWPIRDLWFGKYKYPDPDAIRLQMDGLLRIAVKGALDVVPLLWTLSRPDLQAFEHFPRHNFFALRIYKTVGVSAAWVQDIEKKHKFDRGVFAKRPGAVG</sequence>
<evidence type="ECO:0000313" key="3">
    <source>
        <dbReference type="Proteomes" id="UP000054350"/>
    </source>
</evidence>
<reference evidence="3" key="2">
    <citation type="submission" date="2009-11" db="EMBL/GenBank/DDBJ databases">
        <title>The Genome Sequence of Allomyces macrogynus strain ATCC 38327.</title>
        <authorList>
            <consortium name="The Broad Institute Genome Sequencing Platform"/>
            <person name="Russ C."/>
            <person name="Cuomo C."/>
            <person name="Shea T."/>
            <person name="Young S.K."/>
            <person name="Zeng Q."/>
            <person name="Koehrsen M."/>
            <person name="Haas B."/>
            <person name="Borodovsky M."/>
            <person name="Guigo R."/>
            <person name="Alvarado L."/>
            <person name="Berlin A."/>
            <person name="Borenstein D."/>
            <person name="Chen Z."/>
            <person name="Engels R."/>
            <person name="Freedman E."/>
            <person name="Gellesch M."/>
            <person name="Goldberg J."/>
            <person name="Griggs A."/>
            <person name="Gujja S."/>
            <person name="Heiman D."/>
            <person name="Hepburn T."/>
            <person name="Howarth C."/>
            <person name="Jen D."/>
            <person name="Larson L."/>
            <person name="Lewis B."/>
            <person name="Mehta T."/>
            <person name="Park D."/>
            <person name="Pearson M."/>
            <person name="Roberts A."/>
            <person name="Saif S."/>
            <person name="Shenoy N."/>
            <person name="Sisk P."/>
            <person name="Stolte C."/>
            <person name="Sykes S."/>
            <person name="Walk T."/>
            <person name="White J."/>
            <person name="Yandava C."/>
            <person name="Burger G."/>
            <person name="Gray M.W."/>
            <person name="Holland P.W.H."/>
            <person name="King N."/>
            <person name="Lang F.B.F."/>
            <person name="Roger A.J."/>
            <person name="Ruiz-Trillo I."/>
            <person name="Lander E."/>
            <person name="Nusbaum C."/>
        </authorList>
    </citation>
    <scope>NUCLEOTIDE SEQUENCE [LARGE SCALE GENOMIC DNA]</scope>
    <source>
        <strain evidence="3">ATCC 38327</strain>
    </source>
</reference>
<gene>
    <name evidence="2" type="ORF">AMAG_19021</name>
</gene>
<evidence type="ECO:0000313" key="2">
    <source>
        <dbReference type="EMBL" id="KNE63575.1"/>
    </source>
</evidence>
<feature type="region of interest" description="Disordered" evidence="1">
    <location>
        <begin position="1"/>
        <end position="72"/>
    </location>
</feature>
<evidence type="ECO:0000256" key="1">
    <source>
        <dbReference type="SAM" id="MobiDB-lite"/>
    </source>
</evidence>
<proteinExistence type="predicted"/>
<dbReference type="EMBL" id="GG745342">
    <property type="protein sequence ID" value="KNE63575.1"/>
    <property type="molecule type" value="Genomic_DNA"/>
</dbReference>
<feature type="compositionally biased region" description="Polar residues" evidence="1">
    <location>
        <begin position="55"/>
        <end position="67"/>
    </location>
</feature>
<keyword evidence="3" id="KW-1185">Reference proteome</keyword>
<dbReference type="Proteomes" id="UP000054350">
    <property type="component" value="Unassembled WGS sequence"/>
</dbReference>
<accession>A0A0L0SMG6</accession>
<feature type="compositionally biased region" description="Pro residues" evidence="1">
    <location>
        <begin position="248"/>
        <end position="257"/>
    </location>
</feature>
<protein>
    <submittedName>
        <fullName evidence="2">Uncharacterized protein</fullName>
    </submittedName>
</protein>
<name>A0A0L0SMG6_ALLM3</name>
<dbReference type="VEuPathDB" id="FungiDB:AMAG_19021"/>
<reference evidence="2 3" key="1">
    <citation type="submission" date="2009-11" db="EMBL/GenBank/DDBJ databases">
        <title>Annotation of Allomyces macrogynus ATCC 38327.</title>
        <authorList>
            <consortium name="The Broad Institute Genome Sequencing Platform"/>
            <person name="Russ C."/>
            <person name="Cuomo C."/>
            <person name="Burger G."/>
            <person name="Gray M.W."/>
            <person name="Holland P.W.H."/>
            <person name="King N."/>
            <person name="Lang F.B.F."/>
            <person name="Roger A.J."/>
            <person name="Ruiz-Trillo I."/>
            <person name="Young S.K."/>
            <person name="Zeng Q."/>
            <person name="Gargeya S."/>
            <person name="Fitzgerald M."/>
            <person name="Haas B."/>
            <person name="Abouelleil A."/>
            <person name="Alvarado L."/>
            <person name="Arachchi H.M."/>
            <person name="Berlin A."/>
            <person name="Chapman S.B."/>
            <person name="Gearin G."/>
            <person name="Goldberg J."/>
            <person name="Griggs A."/>
            <person name="Gujja S."/>
            <person name="Hansen M."/>
            <person name="Heiman D."/>
            <person name="Howarth C."/>
            <person name="Larimer J."/>
            <person name="Lui A."/>
            <person name="MacDonald P.J.P."/>
            <person name="McCowen C."/>
            <person name="Montmayeur A."/>
            <person name="Murphy C."/>
            <person name="Neiman D."/>
            <person name="Pearson M."/>
            <person name="Priest M."/>
            <person name="Roberts A."/>
            <person name="Saif S."/>
            <person name="Shea T."/>
            <person name="Sisk P."/>
            <person name="Stolte C."/>
            <person name="Sykes S."/>
            <person name="Wortman J."/>
            <person name="Nusbaum C."/>
            <person name="Birren B."/>
        </authorList>
    </citation>
    <scope>NUCLEOTIDE SEQUENCE [LARGE SCALE GENOMIC DNA]</scope>
    <source>
        <strain evidence="2 3">ATCC 38327</strain>
    </source>
</reference>
<dbReference type="AlphaFoldDB" id="A0A0L0SMG6"/>
<dbReference type="STRING" id="578462.A0A0L0SMG6"/>